<evidence type="ECO:0000256" key="1">
    <source>
        <dbReference type="SAM" id="MobiDB-lite"/>
    </source>
</evidence>
<dbReference type="RefSeq" id="XP_002289338.1">
    <property type="nucleotide sequence ID" value="XM_002289302.1"/>
</dbReference>
<dbReference type="AlphaFoldDB" id="B8BZG4"/>
<dbReference type="PaxDb" id="35128-Thaps4502"/>
<dbReference type="GeneID" id="7447972"/>
<feature type="compositionally biased region" description="Acidic residues" evidence="1">
    <location>
        <begin position="8"/>
        <end position="21"/>
    </location>
</feature>
<feature type="region of interest" description="Disordered" evidence="1">
    <location>
        <begin position="82"/>
        <end position="135"/>
    </location>
</feature>
<keyword evidence="4" id="KW-1185">Reference proteome</keyword>
<sequence length="662" mass="74946">MPERGYDPEYEGVDMEEEDSLIEMSSRGNGRRSRRHLGPSSSSGGSFRYMVVGFVVALIGVYYLGLHEGKVEVDKENREKPYNVFEHGGTSSNAKPASAPAPNEEAVQEEEEEEELAPKPTPNPTPRPTSKGLFTLDKLQATRAESDKLLKMLEDYYTSAEQTQNMLLKPWSAPWDFDSEVPDNADEKTPNHLRVEKIVDTIARALVTDEQKVFLMGAIGSSVAAGHDNCHYDSYESQMERLWGPVWEAAGMKFVFQNGGEGGGCGDSYKNQHYCIKQNVSPDVDIVHYEWTYFEHGQAKVEHENLIRWTQMLPKQPPVHIFNTGTLEGGDDVKLAEYYGSYGFNAFYMKTGFLLGGYDYESEKNDPDNPLDRFAWSQRGDGYHETTRYGELEEEDRRNSLGTVMRNWHPGPMGFQLTSDAFTYLYTKAILKALDLIEEDIIKGNDPRDTWTASERPILLKSNLPEPVFCDPEYCTVDEAPGCLNYELPTFGFWGARVEDPNDDLNVHIGENQNWTVWHQDNDLWYMVGKEDTAVFKNRDDKEKCRHLDACGGISAQKAEDGMVVFRLPKMEVGLVVICGCCGKDVGNAMFKTNPDIEIRYNTVLLDPETFDIWPENKCVRLLQRFPTHGRESETPTGHAYLSIKVVNDMSSVVRISHVITL</sequence>
<dbReference type="Proteomes" id="UP000001449">
    <property type="component" value="Chromosome 4"/>
</dbReference>
<feature type="compositionally biased region" description="Low complexity" evidence="1">
    <location>
        <begin position="91"/>
        <end position="105"/>
    </location>
</feature>
<accession>B8BZG4</accession>
<dbReference type="InParanoid" id="B8BZG4"/>
<dbReference type="OMA" id="HETTRYG"/>
<feature type="compositionally biased region" description="Acidic residues" evidence="1">
    <location>
        <begin position="106"/>
        <end position="115"/>
    </location>
</feature>
<proteinExistence type="predicted"/>
<reference evidence="3 4" key="2">
    <citation type="journal article" date="2008" name="Nature">
        <title>The Phaeodactylum genome reveals the evolutionary history of diatom genomes.</title>
        <authorList>
            <person name="Bowler C."/>
            <person name="Allen A.E."/>
            <person name="Badger J.H."/>
            <person name="Grimwood J."/>
            <person name="Jabbari K."/>
            <person name="Kuo A."/>
            <person name="Maheswari U."/>
            <person name="Martens C."/>
            <person name="Maumus F."/>
            <person name="Otillar R.P."/>
            <person name="Rayko E."/>
            <person name="Salamov A."/>
            <person name="Vandepoele K."/>
            <person name="Beszteri B."/>
            <person name="Gruber A."/>
            <person name="Heijde M."/>
            <person name="Katinka M."/>
            <person name="Mock T."/>
            <person name="Valentin K."/>
            <person name="Verret F."/>
            <person name="Berges J.A."/>
            <person name="Brownlee C."/>
            <person name="Cadoret J.P."/>
            <person name="Chiovitti A."/>
            <person name="Choi C.J."/>
            <person name="Coesel S."/>
            <person name="De Martino A."/>
            <person name="Detter J.C."/>
            <person name="Durkin C."/>
            <person name="Falciatore A."/>
            <person name="Fournet J."/>
            <person name="Haruta M."/>
            <person name="Huysman M.J."/>
            <person name="Jenkins B.D."/>
            <person name="Jiroutova K."/>
            <person name="Jorgensen R.E."/>
            <person name="Joubert Y."/>
            <person name="Kaplan A."/>
            <person name="Kroger N."/>
            <person name="Kroth P.G."/>
            <person name="La Roche J."/>
            <person name="Lindquist E."/>
            <person name="Lommer M."/>
            <person name="Martin-Jezequel V."/>
            <person name="Lopez P.J."/>
            <person name="Lucas S."/>
            <person name="Mangogna M."/>
            <person name="McGinnis K."/>
            <person name="Medlin L.K."/>
            <person name="Montsant A."/>
            <person name="Oudot-Le Secq M.P."/>
            <person name="Napoli C."/>
            <person name="Obornik M."/>
            <person name="Parker M.S."/>
            <person name="Petit J.L."/>
            <person name="Porcel B.M."/>
            <person name="Poulsen N."/>
            <person name="Robison M."/>
            <person name="Rychlewski L."/>
            <person name="Rynearson T.A."/>
            <person name="Schmutz J."/>
            <person name="Shapiro H."/>
            <person name="Siaut M."/>
            <person name="Stanley M."/>
            <person name="Sussman M.R."/>
            <person name="Taylor A.R."/>
            <person name="Vardi A."/>
            <person name="von Dassow P."/>
            <person name="Vyverman W."/>
            <person name="Willis A."/>
            <person name="Wyrwicz L.S."/>
            <person name="Rokhsar D.S."/>
            <person name="Weissenbach J."/>
            <person name="Armbrust E.V."/>
            <person name="Green B.R."/>
            <person name="Van de Peer Y."/>
            <person name="Grigoriev I.V."/>
        </authorList>
    </citation>
    <scope>NUCLEOTIDE SEQUENCE [LARGE SCALE GENOMIC DNA]</scope>
    <source>
        <strain evidence="3 4">CCMP1335</strain>
    </source>
</reference>
<reference evidence="3 4" key="1">
    <citation type="journal article" date="2004" name="Science">
        <title>The genome of the diatom Thalassiosira pseudonana: ecology, evolution, and metabolism.</title>
        <authorList>
            <person name="Armbrust E.V."/>
            <person name="Berges J.A."/>
            <person name="Bowler C."/>
            <person name="Green B.R."/>
            <person name="Martinez D."/>
            <person name="Putnam N.H."/>
            <person name="Zhou S."/>
            <person name="Allen A.E."/>
            <person name="Apt K.E."/>
            <person name="Bechner M."/>
            <person name="Brzezinski M.A."/>
            <person name="Chaal B.K."/>
            <person name="Chiovitti A."/>
            <person name="Davis A.K."/>
            <person name="Demarest M.S."/>
            <person name="Detter J.C."/>
            <person name="Glavina T."/>
            <person name="Goodstein D."/>
            <person name="Hadi M.Z."/>
            <person name="Hellsten U."/>
            <person name="Hildebrand M."/>
            <person name="Jenkins B.D."/>
            <person name="Jurka J."/>
            <person name="Kapitonov V.V."/>
            <person name="Kroger N."/>
            <person name="Lau W.W."/>
            <person name="Lane T.W."/>
            <person name="Larimer F.W."/>
            <person name="Lippmeier J.C."/>
            <person name="Lucas S."/>
            <person name="Medina M."/>
            <person name="Montsant A."/>
            <person name="Obornik M."/>
            <person name="Parker M.S."/>
            <person name="Palenik B."/>
            <person name="Pazour G.J."/>
            <person name="Richardson P.M."/>
            <person name="Rynearson T.A."/>
            <person name="Saito M.A."/>
            <person name="Schwartz D.C."/>
            <person name="Thamatrakoln K."/>
            <person name="Valentin K."/>
            <person name="Vardi A."/>
            <person name="Wilkerson F.P."/>
            <person name="Rokhsar D.S."/>
        </authorList>
    </citation>
    <scope>NUCLEOTIDE SEQUENCE [LARGE SCALE GENOMIC DNA]</scope>
    <source>
        <strain evidence="3 4">CCMP1335</strain>
    </source>
</reference>
<evidence type="ECO:0000256" key="2">
    <source>
        <dbReference type="SAM" id="Phobius"/>
    </source>
</evidence>
<dbReference type="EMBL" id="CM000641">
    <property type="protein sequence ID" value="EED92875.1"/>
    <property type="molecule type" value="Genomic_DNA"/>
</dbReference>
<feature type="transmembrane region" description="Helical" evidence="2">
    <location>
        <begin position="47"/>
        <end position="66"/>
    </location>
</feature>
<evidence type="ECO:0000313" key="4">
    <source>
        <dbReference type="Proteomes" id="UP000001449"/>
    </source>
</evidence>
<protein>
    <submittedName>
        <fullName evidence="3">Uncharacterized protein</fullName>
    </submittedName>
</protein>
<keyword evidence="2" id="KW-0812">Transmembrane</keyword>
<organism evidence="3 4">
    <name type="scientific">Thalassiosira pseudonana</name>
    <name type="common">Marine diatom</name>
    <name type="synonym">Cyclotella nana</name>
    <dbReference type="NCBI Taxonomy" id="35128"/>
    <lineage>
        <taxon>Eukaryota</taxon>
        <taxon>Sar</taxon>
        <taxon>Stramenopiles</taxon>
        <taxon>Ochrophyta</taxon>
        <taxon>Bacillariophyta</taxon>
        <taxon>Coscinodiscophyceae</taxon>
        <taxon>Thalassiosirophycidae</taxon>
        <taxon>Thalassiosirales</taxon>
        <taxon>Thalassiosiraceae</taxon>
        <taxon>Thalassiosira</taxon>
    </lineage>
</organism>
<gene>
    <name evidence="3" type="ORF">THAPSDRAFT_4502</name>
</gene>
<keyword evidence="2" id="KW-1133">Transmembrane helix</keyword>
<dbReference type="KEGG" id="tps:THAPSDRAFT_4502"/>
<dbReference type="eggNOG" id="ENOG502SHEQ">
    <property type="taxonomic scope" value="Eukaryota"/>
</dbReference>
<dbReference type="HOGENOM" id="CLU_414782_0_0_1"/>
<name>B8BZG4_THAPS</name>
<keyword evidence="2" id="KW-0472">Membrane</keyword>
<evidence type="ECO:0000313" key="3">
    <source>
        <dbReference type="EMBL" id="EED92875.1"/>
    </source>
</evidence>
<feature type="region of interest" description="Disordered" evidence="1">
    <location>
        <begin position="1"/>
        <end position="42"/>
    </location>
</feature>